<dbReference type="GO" id="GO:0016052">
    <property type="term" value="P:carbohydrate catabolic process"/>
    <property type="evidence" value="ECO:0007669"/>
    <property type="project" value="TreeGrafter"/>
</dbReference>
<dbReference type="Gene3D" id="3.30.390.10">
    <property type="entry name" value="Enolase-like, N-terminal domain"/>
    <property type="match status" value="1"/>
</dbReference>
<keyword evidence="5" id="KW-0413">Isomerase</keyword>
<evidence type="ECO:0000256" key="2">
    <source>
        <dbReference type="ARBA" id="ARBA00022723"/>
    </source>
</evidence>
<dbReference type="PANTHER" id="PTHR13794:SF58">
    <property type="entry name" value="MITOCHONDRIAL ENOLASE SUPERFAMILY MEMBER 1"/>
    <property type="match status" value="1"/>
</dbReference>
<dbReference type="CDD" id="cd03316">
    <property type="entry name" value="MR_like"/>
    <property type="match status" value="1"/>
</dbReference>
<dbReference type="GO" id="GO:0000287">
    <property type="term" value="F:magnesium ion binding"/>
    <property type="evidence" value="ECO:0007669"/>
    <property type="project" value="TreeGrafter"/>
</dbReference>
<dbReference type="SUPFAM" id="SSF51604">
    <property type="entry name" value="Enolase C-terminal domain-like"/>
    <property type="match status" value="1"/>
</dbReference>
<gene>
    <name evidence="5" type="primary">gci_1</name>
    <name evidence="5" type="ORF">SDC9_05281</name>
</gene>
<dbReference type="GO" id="GO:0016853">
    <property type="term" value="F:isomerase activity"/>
    <property type="evidence" value="ECO:0007669"/>
    <property type="project" value="UniProtKB-KW"/>
</dbReference>
<dbReference type="EC" id="5.5.1.27" evidence="5"/>
<dbReference type="PANTHER" id="PTHR13794">
    <property type="entry name" value="ENOLASE SUPERFAMILY, MANDELATE RACEMASE"/>
    <property type="match status" value="1"/>
</dbReference>
<dbReference type="InterPro" id="IPR013342">
    <property type="entry name" value="Mandelate_racemase_C"/>
</dbReference>
<dbReference type="Gene3D" id="3.20.20.120">
    <property type="entry name" value="Enolase-like C-terminal domain"/>
    <property type="match status" value="1"/>
</dbReference>
<dbReference type="SMART" id="SM00922">
    <property type="entry name" value="MR_MLE"/>
    <property type="match status" value="1"/>
</dbReference>
<dbReference type="InterPro" id="IPR029065">
    <property type="entry name" value="Enolase_C-like"/>
</dbReference>
<dbReference type="SUPFAM" id="SSF54826">
    <property type="entry name" value="Enolase N-terminal domain-like"/>
    <property type="match status" value="1"/>
</dbReference>
<proteinExistence type="predicted"/>
<evidence type="ECO:0000259" key="4">
    <source>
        <dbReference type="SMART" id="SM00922"/>
    </source>
</evidence>
<dbReference type="InterPro" id="IPR036849">
    <property type="entry name" value="Enolase-like_C_sf"/>
</dbReference>
<dbReference type="GO" id="GO:0009063">
    <property type="term" value="P:amino acid catabolic process"/>
    <property type="evidence" value="ECO:0007669"/>
    <property type="project" value="InterPro"/>
</dbReference>
<dbReference type="InterPro" id="IPR029017">
    <property type="entry name" value="Enolase-like_N"/>
</dbReference>
<sequence>MKIDSVEAIPLTARLKKAQTTSQASYTEISICLVKVRTDEGIEGYGECLARFAPTAYADLINRTFAPKLIGKDPWAVDTLWNTMRKTLNGRPGGILIESIAGVDMALWDILGKSTGLSVRRLLGGRNAESVPAYASSVMVSDDMELEAEKLLLQGFKIIKIKIGNGIPTDIERVAHLRRLVGPDVALVTDVNFIYTEDEAETLSRRLAEHEVVWLEEPVVPENREGYKRLSRKSSIALAGGESEFVAAEFTDLIASGAVKFVQPDVTRAGGITECRKIALLADAFKARYAPHVGFSGILCVAASLHLAAAMPNTYAYECMINPNPFREELGLNPYGLAHQLVDGNAIVPERPGLGIDLDWKAVERLRTKI</sequence>
<evidence type="ECO:0000256" key="3">
    <source>
        <dbReference type="ARBA" id="ARBA00022842"/>
    </source>
</evidence>
<protein>
    <submittedName>
        <fullName evidence="5">D-galactarolactone cycloisomerase</fullName>
        <ecNumber evidence="5">5.5.1.27</ecNumber>
    </submittedName>
</protein>
<dbReference type="GO" id="GO:0016836">
    <property type="term" value="F:hydro-lyase activity"/>
    <property type="evidence" value="ECO:0007669"/>
    <property type="project" value="TreeGrafter"/>
</dbReference>
<name>A0A644SYH6_9ZZZZ</name>
<organism evidence="5">
    <name type="scientific">bioreactor metagenome</name>
    <dbReference type="NCBI Taxonomy" id="1076179"/>
    <lineage>
        <taxon>unclassified sequences</taxon>
        <taxon>metagenomes</taxon>
        <taxon>ecological metagenomes</taxon>
    </lineage>
</organism>
<dbReference type="InterPro" id="IPR046945">
    <property type="entry name" value="RHMD-like"/>
</dbReference>
<dbReference type="AlphaFoldDB" id="A0A644SYH6"/>
<keyword evidence="3" id="KW-0460">Magnesium</keyword>
<dbReference type="PROSITE" id="PS00909">
    <property type="entry name" value="MR_MLE_2"/>
    <property type="match status" value="1"/>
</dbReference>
<evidence type="ECO:0000256" key="1">
    <source>
        <dbReference type="ARBA" id="ARBA00001946"/>
    </source>
</evidence>
<reference evidence="5" key="1">
    <citation type="submission" date="2019-08" db="EMBL/GenBank/DDBJ databases">
        <authorList>
            <person name="Kucharzyk K."/>
            <person name="Murdoch R.W."/>
            <person name="Higgins S."/>
            <person name="Loffler F."/>
        </authorList>
    </citation>
    <scope>NUCLEOTIDE SEQUENCE</scope>
</reference>
<feature type="domain" description="Mandelate racemase/muconate lactonizing enzyme C-terminal" evidence="4">
    <location>
        <begin position="141"/>
        <end position="237"/>
    </location>
</feature>
<dbReference type="SFLD" id="SFLDS00001">
    <property type="entry name" value="Enolase"/>
    <property type="match status" value="1"/>
</dbReference>
<dbReference type="InterPro" id="IPR018110">
    <property type="entry name" value="Mandel_Rmase/mucon_lact_enz_CS"/>
</dbReference>
<dbReference type="Pfam" id="PF02746">
    <property type="entry name" value="MR_MLE_N"/>
    <property type="match status" value="1"/>
</dbReference>
<accession>A0A644SYH6</accession>
<dbReference type="EMBL" id="VSSQ01000010">
    <property type="protein sequence ID" value="MPL59726.1"/>
    <property type="molecule type" value="Genomic_DNA"/>
</dbReference>
<keyword evidence="2" id="KW-0479">Metal-binding</keyword>
<dbReference type="InterPro" id="IPR013341">
    <property type="entry name" value="Mandelate_racemase_N_dom"/>
</dbReference>
<evidence type="ECO:0000313" key="5">
    <source>
        <dbReference type="EMBL" id="MPL59726.1"/>
    </source>
</evidence>
<comment type="cofactor">
    <cofactor evidence="1">
        <name>Mg(2+)</name>
        <dbReference type="ChEBI" id="CHEBI:18420"/>
    </cofactor>
</comment>
<comment type="caution">
    <text evidence="5">The sequence shown here is derived from an EMBL/GenBank/DDBJ whole genome shotgun (WGS) entry which is preliminary data.</text>
</comment>
<dbReference type="SFLD" id="SFLDG00179">
    <property type="entry name" value="mandelate_racemase"/>
    <property type="match status" value="1"/>
</dbReference>
<dbReference type="Pfam" id="PF13378">
    <property type="entry name" value="MR_MLE_C"/>
    <property type="match status" value="1"/>
</dbReference>